<evidence type="ECO:0000313" key="2">
    <source>
        <dbReference type="Proteomes" id="UP001472677"/>
    </source>
</evidence>
<evidence type="ECO:0000313" key="1">
    <source>
        <dbReference type="EMBL" id="KAK8511198.1"/>
    </source>
</evidence>
<proteinExistence type="predicted"/>
<dbReference type="EMBL" id="JBBPBM010000079">
    <property type="protein sequence ID" value="KAK8511198.1"/>
    <property type="molecule type" value="Genomic_DNA"/>
</dbReference>
<accession>A0ABR2BVT7</accession>
<protein>
    <submittedName>
        <fullName evidence="1">Uncharacterized protein</fullName>
    </submittedName>
</protein>
<keyword evidence="2" id="KW-1185">Reference proteome</keyword>
<organism evidence="1 2">
    <name type="scientific">Hibiscus sabdariffa</name>
    <name type="common">roselle</name>
    <dbReference type="NCBI Taxonomy" id="183260"/>
    <lineage>
        <taxon>Eukaryota</taxon>
        <taxon>Viridiplantae</taxon>
        <taxon>Streptophyta</taxon>
        <taxon>Embryophyta</taxon>
        <taxon>Tracheophyta</taxon>
        <taxon>Spermatophyta</taxon>
        <taxon>Magnoliopsida</taxon>
        <taxon>eudicotyledons</taxon>
        <taxon>Gunneridae</taxon>
        <taxon>Pentapetalae</taxon>
        <taxon>rosids</taxon>
        <taxon>malvids</taxon>
        <taxon>Malvales</taxon>
        <taxon>Malvaceae</taxon>
        <taxon>Malvoideae</taxon>
        <taxon>Hibiscus</taxon>
    </lineage>
</organism>
<reference evidence="1 2" key="1">
    <citation type="journal article" date="2024" name="G3 (Bethesda)">
        <title>Genome assembly of Hibiscus sabdariffa L. provides insights into metabolisms of medicinal natural products.</title>
        <authorList>
            <person name="Kim T."/>
        </authorList>
    </citation>
    <scope>NUCLEOTIDE SEQUENCE [LARGE SCALE GENOMIC DNA]</scope>
    <source>
        <strain evidence="1">TK-2024</strain>
        <tissue evidence="1">Old leaves</tissue>
    </source>
</reference>
<gene>
    <name evidence="1" type="ORF">V6N12_033478</name>
</gene>
<sequence>MLKGLDICDLKHSSGYAAVPRLETWNLAPLVIPMAGVRMAYSSQTNHVRGPTPLQLSLPLTCIKVRGWGDAVTTRQEEAMRNLRQSSYK</sequence>
<comment type="caution">
    <text evidence="1">The sequence shown here is derived from an EMBL/GenBank/DDBJ whole genome shotgun (WGS) entry which is preliminary data.</text>
</comment>
<name>A0ABR2BVT7_9ROSI</name>
<dbReference type="Proteomes" id="UP001472677">
    <property type="component" value="Unassembled WGS sequence"/>
</dbReference>